<dbReference type="InterPro" id="IPR015421">
    <property type="entry name" value="PyrdxlP-dep_Trfase_major"/>
</dbReference>
<dbReference type="Gene3D" id="3.40.640.10">
    <property type="entry name" value="Type I PLP-dependent aspartate aminotransferase-like (Major domain)"/>
    <property type="match status" value="1"/>
</dbReference>
<accession>A0A4P8J3N9</accession>
<dbReference type="GO" id="GO:0030170">
    <property type="term" value="F:pyridoxal phosphate binding"/>
    <property type="evidence" value="ECO:0007669"/>
    <property type="project" value="InterPro"/>
</dbReference>
<dbReference type="OrthoDB" id="9813612at2"/>
<organism evidence="11 12">
    <name type="scientific">Trinickia violacea</name>
    <dbReference type="NCBI Taxonomy" id="2571746"/>
    <lineage>
        <taxon>Bacteria</taxon>
        <taxon>Pseudomonadati</taxon>
        <taxon>Pseudomonadota</taxon>
        <taxon>Betaproteobacteria</taxon>
        <taxon>Burkholderiales</taxon>
        <taxon>Burkholderiaceae</taxon>
        <taxon>Trinickia</taxon>
    </lineage>
</organism>
<evidence type="ECO:0000256" key="7">
    <source>
        <dbReference type="ARBA" id="ARBA00022898"/>
    </source>
</evidence>
<dbReference type="InterPro" id="IPR050106">
    <property type="entry name" value="HistidinolP_aminotransfase"/>
</dbReference>
<comment type="similarity">
    <text evidence="3 9">Belongs to the class-II pyridoxal-phosphate-dependent aminotransferase family. Histidinol-phosphate aminotransferase subfamily.</text>
</comment>
<dbReference type="InterPro" id="IPR004839">
    <property type="entry name" value="Aminotransferase_I/II_large"/>
</dbReference>
<protein>
    <recommendedName>
        <fullName evidence="9">Histidinol-phosphate aminotransferase</fullName>
        <ecNumber evidence="9">2.6.1.9</ecNumber>
    </recommendedName>
    <alternativeName>
        <fullName evidence="9">Imidazole acetol-phosphate transaminase</fullName>
    </alternativeName>
</protein>
<evidence type="ECO:0000256" key="1">
    <source>
        <dbReference type="ARBA" id="ARBA00001933"/>
    </source>
</evidence>
<evidence type="ECO:0000256" key="9">
    <source>
        <dbReference type="HAMAP-Rule" id="MF_01023"/>
    </source>
</evidence>
<keyword evidence="9" id="KW-0028">Amino-acid biosynthesis</keyword>
<dbReference type="EC" id="2.6.1.9" evidence="9"/>
<dbReference type="HAMAP" id="MF_01023">
    <property type="entry name" value="HisC_aminotrans_2"/>
    <property type="match status" value="1"/>
</dbReference>
<dbReference type="Gene3D" id="3.90.1150.10">
    <property type="entry name" value="Aspartate Aminotransferase, domain 1"/>
    <property type="match status" value="1"/>
</dbReference>
<evidence type="ECO:0000259" key="10">
    <source>
        <dbReference type="Pfam" id="PF00155"/>
    </source>
</evidence>
<keyword evidence="7 9" id="KW-0663">Pyridoxal phosphate</keyword>
<dbReference type="Pfam" id="PF00155">
    <property type="entry name" value="Aminotran_1_2"/>
    <property type="match status" value="1"/>
</dbReference>
<keyword evidence="9" id="KW-0368">Histidine biosynthesis</keyword>
<dbReference type="GO" id="GO:0004400">
    <property type="term" value="F:histidinol-phosphate transaminase activity"/>
    <property type="evidence" value="ECO:0007669"/>
    <property type="project" value="UniProtKB-UniRule"/>
</dbReference>
<gene>
    <name evidence="9" type="primary">hisC</name>
    <name evidence="11" type="ORF">FAZ95_37195</name>
</gene>
<reference evidence="11 12" key="1">
    <citation type="submission" date="2019-05" db="EMBL/GenBank/DDBJ databases">
        <title>Burkholderia sp. DHOD12, isolated from subtropical forest soil.</title>
        <authorList>
            <person name="Gao Z.-H."/>
            <person name="Qiu L.-H."/>
        </authorList>
    </citation>
    <scope>NUCLEOTIDE SEQUENCE [LARGE SCALE GENOMIC DNA]</scope>
    <source>
        <strain evidence="11 12">DHOD12</strain>
    </source>
</reference>
<dbReference type="CDD" id="cd00609">
    <property type="entry name" value="AAT_like"/>
    <property type="match status" value="1"/>
</dbReference>
<dbReference type="PANTHER" id="PTHR43643">
    <property type="entry name" value="HISTIDINOL-PHOSPHATE AMINOTRANSFERASE 2"/>
    <property type="match status" value="1"/>
</dbReference>
<keyword evidence="12" id="KW-1185">Reference proteome</keyword>
<dbReference type="KEGG" id="tvl:FAZ95_37195"/>
<dbReference type="InterPro" id="IPR001917">
    <property type="entry name" value="Aminotrans_II_pyridoxalP_BS"/>
</dbReference>
<evidence type="ECO:0000256" key="3">
    <source>
        <dbReference type="ARBA" id="ARBA00007970"/>
    </source>
</evidence>
<sequence>MDWSRYVLPQITGLQPYKPGITEEKLRRETGLTDIWKFSSNEAPVGPSPRIVDAMQAALGQANRYPDIYALLEALSQRLDVPHSCLALGNGSIDLIAALVRLFVGAQHNVVLTSHGYCAYPALIKEQQAAIRVAGHGESFGHHVDKLLSQVDADTRMVLIDSPTNLSGAALTSDEIRRLLEALPTHVIAVLDEAYIEYADLAAMKAHSRLPFTYPNVVITRTFSKAYGLAGLRVGYAVADAGLIDWLARIRPPFPVGSVALAAALAALNDQPHIDQILQLTVTGRRSLVDGLRMSGIDVIEGHGNFVLADFGARATYVYEGLLSHGLITRAAHAYGLPSHIRISVGSPGEIARLLETVRALLGTQVARDLEKVV</sequence>
<evidence type="ECO:0000256" key="4">
    <source>
        <dbReference type="ARBA" id="ARBA00011738"/>
    </source>
</evidence>
<dbReference type="PROSITE" id="PS00599">
    <property type="entry name" value="AA_TRANSFER_CLASS_2"/>
    <property type="match status" value="1"/>
</dbReference>
<dbReference type="EMBL" id="CP040078">
    <property type="protein sequence ID" value="QCP54524.1"/>
    <property type="molecule type" value="Genomic_DNA"/>
</dbReference>
<name>A0A4P8J3N9_9BURK</name>
<comment type="cofactor">
    <cofactor evidence="1 9">
        <name>pyridoxal 5'-phosphate</name>
        <dbReference type="ChEBI" id="CHEBI:597326"/>
    </cofactor>
</comment>
<evidence type="ECO:0000256" key="6">
    <source>
        <dbReference type="ARBA" id="ARBA00022679"/>
    </source>
</evidence>
<dbReference type="InterPro" id="IPR015422">
    <property type="entry name" value="PyrdxlP-dep_Trfase_small"/>
</dbReference>
<dbReference type="UniPathway" id="UPA00031">
    <property type="reaction ID" value="UER00012"/>
</dbReference>
<dbReference type="InterPro" id="IPR005861">
    <property type="entry name" value="HisP_aminotrans"/>
</dbReference>
<evidence type="ECO:0000256" key="2">
    <source>
        <dbReference type="ARBA" id="ARBA00005011"/>
    </source>
</evidence>
<dbReference type="SUPFAM" id="SSF53383">
    <property type="entry name" value="PLP-dependent transferases"/>
    <property type="match status" value="1"/>
</dbReference>
<comment type="catalytic activity">
    <reaction evidence="8 9">
        <text>L-histidinol phosphate + 2-oxoglutarate = 3-(imidazol-4-yl)-2-oxopropyl phosphate + L-glutamate</text>
        <dbReference type="Rhea" id="RHEA:23744"/>
        <dbReference type="ChEBI" id="CHEBI:16810"/>
        <dbReference type="ChEBI" id="CHEBI:29985"/>
        <dbReference type="ChEBI" id="CHEBI:57766"/>
        <dbReference type="ChEBI" id="CHEBI:57980"/>
        <dbReference type="EC" id="2.6.1.9"/>
    </reaction>
</comment>
<evidence type="ECO:0000313" key="12">
    <source>
        <dbReference type="Proteomes" id="UP000298656"/>
    </source>
</evidence>
<dbReference type="PANTHER" id="PTHR43643:SF3">
    <property type="entry name" value="HISTIDINOL-PHOSPHATE AMINOTRANSFERASE"/>
    <property type="match status" value="1"/>
</dbReference>
<feature type="domain" description="Aminotransferase class I/classII large" evidence="10">
    <location>
        <begin position="34"/>
        <end position="357"/>
    </location>
</feature>
<evidence type="ECO:0000313" key="11">
    <source>
        <dbReference type="EMBL" id="QCP54524.1"/>
    </source>
</evidence>
<dbReference type="Proteomes" id="UP000298656">
    <property type="component" value="Chromosome 2"/>
</dbReference>
<dbReference type="InterPro" id="IPR015424">
    <property type="entry name" value="PyrdxlP-dep_Trfase"/>
</dbReference>
<comment type="subunit">
    <text evidence="4 9">Homodimer.</text>
</comment>
<keyword evidence="5 9" id="KW-0032">Aminotransferase</keyword>
<keyword evidence="6 9" id="KW-0808">Transferase</keyword>
<evidence type="ECO:0000256" key="5">
    <source>
        <dbReference type="ARBA" id="ARBA00022576"/>
    </source>
</evidence>
<dbReference type="AlphaFoldDB" id="A0A4P8J3N9"/>
<dbReference type="GO" id="GO:0000105">
    <property type="term" value="P:L-histidine biosynthetic process"/>
    <property type="evidence" value="ECO:0007669"/>
    <property type="project" value="UniProtKB-UniRule"/>
</dbReference>
<evidence type="ECO:0000256" key="8">
    <source>
        <dbReference type="ARBA" id="ARBA00047481"/>
    </source>
</evidence>
<comment type="pathway">
    <text evidence="2 9">Amino-acid biosynthesis; L-histidine biosynthesis; L-histidine from 5-phospho-alpha-D-ribose 1-diphosphate: step 7/9.</text>
</comment>
<proteinExistence type="inferred from homology"/>
<dbReference type="RefSeq" id="WP_137337284.1">
    <property type="nucleotide sequence ID" value="NZ_CP040078.1"/>
</dbReference>
<feature type="modified residue" description="N6-(pyridoxal phosphate)lysine" evidence="9">
    <location>
        <position position="225"/>
    </location>
</feature>